<dbReference type="RefSeq" id="WP_203381019.1">
    <property type="nucleotide sequence ID" value="NZ_JAENHP010000017.1"/>
</dbReference>
<reference evidence="1 2" key="1">
    <citation type="submission" date="2021-01" db="EMBL/GenBank/DDBJ databases">
        <title>Actinoplanes sp. nov. LDG1-06 isolated from lichen.</title>
        <authorList>
            <person name="Saeng-In P."/>
            <person name="Phongsopitanun W."/>
            <person name="Kanchanasin P."/>
            <person name="Yuki M."/>
            <person name="Kudo T."/>
            <person name="Ohkuma M."/>
            <person name="Tanasupawat S."/>
        </authorList>
    </citation>
    <scope>NUCLEOTIDE SEQUENCE [LARGE SCALE GENOMIC DNA]</scope>
    <source>
        <strain evidence="1 2">LDG1-06</strain>
    </source>
</reference>
<evidence type="ECO:0000313" key="2">
    <source>
        <dbReference type="Proteomes" id="UP000632138"/>
    </source>
</evidence>
<comment type="caution">
    <text evidence="1">The sequence shown here is derived from an EMBL/GenBank/DDBJ whole genome shotgun (WGS) entry which is preliminary data.</text>
</comment>
<evidence type="ECO:0000313" key="1">
    <source>
        <dbReference type="EMBL" id="MBM2621038.1"/>
    </source>
</evidence>
<organism evidence="1 2">
    <name type="scientific">Paractinoplanes ovalisporus</name>
    <dbReference type="NCBI Taxonomy" id="2810368"/>
    <lineage>
        <taxon>Bacteria</taxon>
        <taxon>Bacillati</taxon>
        <taxon>Actinomycetota</taxon>
        <taxon>Actinomycetes</taxon>
        <taxon>Micromonosporales</taxon>
        <taxon>Micromonosporaceae</taxon>
        <taxon>Paractinoplanes</taxon>
    </lineage>
</organism>
<sequence>MTTTSSRSNGTVLAAIITAVAAFLGAVISQPFFHNWIRPWTCTEDFSFDAPANGQSVNGAVGVVVTGKSCDPDDDDRFGWLFEYDNEDQTYYSVSDIPLDGAEWAVMDGPIGDPGDERKTYRLVIVEGGKDCNQALLLAVAKQGWTSFKATAVPAGCEIGPGRGIVVSRAK</sequence>
<keyword evidence="2" id="KW-1185">Reference proteome</keyword>
<gene>
    <name evidence="1" type="ORF">JIG36_36615</name>
</gene>
<proteinExistence type="predicted"/>
<dbReference type="EMBL" id="JAENHP010000017">
    <property type="protein sequence ID" value="MBM2621038.1"/>
    <property type="molecule type" value="Genomic_DNA"/>
</dbReference>
<dbReference type="Proteomes" id="UP000632138">
    <property type="component" value="Unassembled WGS sequence"/>
</dbReference>
<protein>
    <submittedName>
        <fullName evidence="1">Uncharacterized protein</fullName>
    </submittedName>
</protein>
<name>A0ABS2ANS2_9ACTN</name>
<accession>A0ABS2ANS2</accession>